<evidence type="ECO:0000256" key="9">
    <source>
        <dbReference type="ARBA" id="ARBA00032535"/>
    </source>
</evidence>
<sequence>MLRSKGLALVGAVWKSRIFIKTVNNTFNPRFLSSLASTMAYSLRESGAPNTLDYRIYFCSDGHAISPFHDVPLFANDEKTLLNMVVEVPRWTNAKMEINTKEALNPIKQDVKKGKLRYVNHCFPYHGYIWNYGAFPQTWEDPSHKDEDTGCLGDNDPIDVCDIGTLAAKRGDIKQVKVLGILAMIDEGETDWKVIVIDVNDPKAKDMNDIGDVEKHMPGLLKATVDWFKIYKVPTGKPENTFAFDGEAKDKQFAMKIINETHDYWKQLIMEKTGNKGGLACKTVTMTDSPYKMAQEDADAIMNKTPPVDPAQPVAEEADRWHFVTRS</sequence>
<keyword evidence="11" id="KW-1185">Reference proteome</keyword>
<keyword evidence="7" id="KW-0378">Hydrolase</keyword>
<proteinExistence type="inferred from homology"/>
<comment type="subcellular location">
    <subcellularLocation>
        <location evidence="2">Cytoplasm</location>
    </subcellularLocation>
</comment>
<evidence type="ECO:0000256" key="8">
    <source>
        <dbReference type="ARBA" id="ARBA00022842"/>
    </source>
</evidence>
<accession>A0A6P8HE66</accession>
<evidence type="ECO:0000256" key="1">
    <source>
        <dbReference type="ARBA" id="ARBA00001946"/>
    </source>
</evidence>
<comment type="similarity">
    <text evidence="3">Belongs to the PPase family.</text>
</comment>
<dbReference type="PROSITE" id="PS00387">
    <property type="entry name" value="PPASE"/>
    <property type="match status" value="1"/>
</dbReference>
<dbReference type="Proteomes" id="UP000515163">
    <property type="component" value="Unplaced"/>
</dbReference>
<comment type="cofactor">
    <cofactor evidence="1">
        <name>Mg(2+)</name>
        <dbReference type="ChEBI" id="CHEBI:18420"/>
    </cofactor>
</comment>
<dbReference type="SUPFAM" id="SSF50324">
    <property type="entry name" value="Inorganic pyrophosphatase"/>
    <property type="match status" value="1"/>
</dbReference>
<dbReference type="GO" id="GO:0004427">
    <property type="term" value="F:inorganic diphosphate phosphatase activity"/>
    <property type="evidence" value="ECO:0007669"/>
    <property type="project" value="UniProtKB-EC"/>
</dbReference>
<dbReference type="OrthoDB" id="1608002at2759"/>
<evidence type="ECO:0000256" key="5">
    <source>
        <dbReference type="ARBA" id="ARBA00022490"/>
    </source>
</evidence>
<dbReference type="CDD" id="cd00412">
    <property type="entry name" value="pyrophosphatase"/>
    <property type="match status" value="1"/>
</dbReference>
<evidence type="ECO:0000256" key="3">
    <source>
        <dbReference type="ARBA" id="ARBA00006220"/>
    </source>
</evidence>
<dbReference type="GeneID" id="116288228"/>
<dbReference type="RefSeq" id="XP_031550855.1">
    <property type="nucleotide sequence ID" value="XM_031694995.1"/>
</dbReference>
<dbReference type="InParanoid" id="A0A6P8HE66"/>
<protein>
    <recommendedName>
        <fullName evidence="10">Inorganic pyrophosphatase</fullName>
        <ecNumber evidence="4">3.6.1.1</ecNumber>
    </recommendedName>
    <alternativeName>
        <fullName evidence="9">Pyrophosphate phospho-hydrolase</fullName>
    </alternativeName>
</protein>
<gene>
    <name evidence="12" type="primary">LOC116288228</name>
</gene>
<evidence type="ECO:0000313" key="12">
    <source>
        <dbReference type="RefSeq" id="XP_031550855.1"/>
    </source>
</evidence>
<dbReference type="Gene3D" id="3.90.80.10">
    <property type="entry name" value="Inorganic pyrophosphatase"/>
    <property type="match status" value="1"/>
</dbReference>
<reference evidence="12" key="1">
    <citation type="submission" date="2025-08" db="UniProtKB">
        <authorList>
            <consortium name="RefSeq"/>
        </authorList>
    </citation>
    <scope>IDENTIFICATION</scope>
    <source>
        <tissue evidence="12">Tentacle</tissue>
    </source>
</reference>
<dbReference type="GO" id="GO:0005737">
    <property type="term" value="C:cytoplasm"/>
    <property type="evidence" value="ECO:0007669"/>
    <property type="project" value="UniProtKB-SubCell"/>
</dbReference>
<evidence type="ECO:0000256" key="4">
    <source>
        <dbReference type="ARBA" id="ARBA00012146"/>
    </source>
</evidence>
<dbReference type="InterPro" id="IPR008162">
    <property type="entry name" value="Pyrophosphatase"/>
</dbReference>
<name>A0A6P8HE66_ACTTE</name>
<dbReference type="GO" id="GO:0006796">
    <property type="term" value="P:phosphate-containing compound metabolic process"/>
    <property type="evidence" value="ECO:0007669"/>
    <property type="project" value="InterPro"/>
</dbReference>
<dbReference type="GO" id="GO:0000287">
    <property type="term" value="F:magnesium ion binding"/>
    <property type="evidence" value="ECO:0007669"/>
    <property type="project" value="InterPro"/>
</dbReference>
<evidence type="ECO:0000256" key="2">
    <source>
        <dbReference type="ARBA" id="ARBA00004496"/>
    </source>
</evidence>
<evidence type="ECO:0000313" key="11">
    <source>
        <dbReference type="Proteomes" id="UP000515163"/>
    </source>
</evidence>
<dbReference type="FunFam" id="3.90.80.10:FF:000004">
    <property type="entry name" value="Inorganic pyrophosphatase"/>
    <property type="match status" value="1"/>
</dbReference>
<keyword evidence="8" id="KW-0460">Magnesium</keyword>
<dbReference type="Pfam" id="PF00719">
    <property type="entry name" value="Pyrophosphatase"/>
    <property type="match status" value="1"/>
</dbReference>
<evidence type="ECO:0000256" key="6">
    <source>
        <dbReference type="ARBA" id="ARBA00022723"/>
    </source>
</evidence>
<dbReference type="PANTHER" id="PTHR10286">
    <property type="entry name" value="INORGANIC PYROPHOSPHATASE"/>
    <property type="match status" value="1"/>
</dbReference>
<dbReference type="AlphaFoldDB" id="A0A6P8HE66"/>
<dbReference type="FunCoup" id="A0A6P8HE66">
    <property type="interactions" value="2127"/>
</dbReference>
<keyword evidence="6" id="KW-0479">Metal-binding</keyword>
<evidence type="ECO:0000256" key="10">
    <source>
        <dbReference type="ARBA" id="ARBA00040300"/>
    </source>
</evidence>
<keyword evidence="5" id="KW-0963">Cytoplasm</keyword>
<dbReference type="KEGG" id="aten:116288228"/>
<organism evidence="11 12">
    <name type="scientific">Actinia tenebrosa</name>
    <name type="common">Australian red waratah sea anemone</name>
    <dbReference type="NCBI Taxonomy" id="6105"/>
    <lineage>
        <taxon>Eukaryota</taxon>
        <taxon>Metazoa</taxon>
        <taxon>Cnidaria</taxon>
        <taxon>Anthozoa</taxon>
        <taxon>Hexacorallia</taxon>
        <taxon>Actiniaria</taxon>
        <taxon>Actiniidae</taxon>
        <taxon>Actinia</taxon>
    </lineage>
</organism>
<dbReference type="EC" id="3.6.1.1" evidence="4"/>
<evidence type="ECO:0000256" key="7">
    <source>
        <dbReference type="ARBA" id="ARBA00022801"/>
    </source>
</evidence>
<dbReference type="InterPro" id="IPR036649">
    <property type="entry name" value="Pyrophosphatase_sf"/>
</dbReference>